<dbReference type="PROSITE" id="PS50294">
    <property type="entry name" value="WD_REPEATS_REGION"/>
    <property type="match status" value="1"/>
</dbReference>
<feature type="region of interest" description="Disordered" evidence="8">
    <location>
        <begin position="392"/>
        <end position="493"/>
    </location>
</feature>
<dbReference type="PROSITE" id="PS00678">
    <property type="entry name" value="WD_REPEATS_1"/>
    <property type="match status" value="1"/>
</dbReference>
<dbReference type="InterPro" id="IPR001680">
    <property type="entry name" value="WD40_rpt"/>
</dbReference>
<organism evidence="10 11">
    <name type="scientific">Panagrellus redivivus</name>
    <name type="common">Microworm</name>
    <dbReference type="NCBI Taxonomy" id="6233"/>
    <lineage>
        <taxon>Eukaryota</taxon>
        <taxon>Metazoa</taxon>
        <taxon>Ecdysozoa</taxon>
        <taxon>Nematoda</taxon>
        <taxon>Chromadorea</taxon>
        <taxon>Rhabditida</taxon>
        <taxon>Tylenchina</taxon>
        <taxon>Panagrolaimomorpha</taxon>
        <taxon>Panagrolaimoidea</taxon>
        <taxon>Panagrolaimidae</taxon>
        <taxon>Panagrellus</taxon>
    </lineage>
</organism>
<feature type="compositionally biased region" description="Polar residues" evidence="8">
    <location>
        <begin position="465"/>
        <end position="481"/>
    </location>
</feature>
<evidence type="ECO:0000256" key="6">
    <source>
        <dbReference type="PROSITE-ProRule" id="PRU00221"/>
    </source>
</evidence>
<evidence type="ECO:0000256" key="7">
    <source>
        <dbReference type="SAM" id="Coils"/>
    </source>
</evidence>
<dbReference type="PANTHER" id="PTHR10814:SF21">
    <property type="entry name" value="PROTEIN GROUCHO"/>
    <property type="match status" value="1"/>
</dbReference>
<feature type="compositionally biased region" description="Low complexity" evidence="8">
    <location>
        <begin position="8"/>
        <end position="22"/>
    </location>
</feature>
<feature type="repeat" description="WD" evidence="6">
    <location>
        <begin position="653"/>
        <end position="694"/>
    </location>
</feature>
<dbReference type="InterPro" id="IPR036322">
    <property type="entry name" value="WD40_repeat_dom_sf"/>
</dbReference>
<keyword evidence="4" id="KW-0677">Repeat</keyword>
<accession>A0A7E4UPI5</accession>
<evidence type="ECO:0000313" key="11">
    <source>
        <dbReference type="WBParaSite" id="Pan_g11230.t1"/>
    </source>
</evidence>
<dbReference type="InterPro" id="IPR005617">
    <property type="entry name" value="Groucho/TLE_N"/>
</dbReference>
<feature type="region of interest" description="Disordered" evidence="8">
    <location>
        <begin position="139"/>
        <end position="224"/>
    </location>
</feature>
<feature type="compositionally biased region" description="Acidic residues" evidence="8">
    <location>
        <begin position="432"/>
        <end position="443"/>
    </location>
</feature>
<dbReference type="Pfam" id="PF00400">
    <property type="entry name" value="WD40"/>
    <property type="match status" value="5"/>
</dbReference>
<dbReference type="SUPFAM" id="SSF50978">
    <property type="entry name" value="WD40 repeat-like"/>
    <property type="match status" value="1"/>
</dbReference>
<name>A0A7E4UPI5_PANRE</name>
<dbReference type="GO" id="GO:0003714">
    <property type="term" value="F:transcription corepressor activity"/>
    <property type="evidence" value="ECO:0007669"/>
    <property type="project" value="TreeGrafter"/>
</dbReference>
<dbReference type="CDD" id="cd00200">
    <property type="entry name" value="WD40"/>
    <property type="match status" value="1"/>
</dbReference>
<dbReference type="Proteomes" id="UP000492821">
    <property type="component" value="Unassembled WGS sequence"/>
</dbReference>
<reference evidence="11" key="2">
    <citation type="submission" date="2020-10" db="UniProtKB">
        <authorList>
            <consortium name="WormBaseParasite"/>
        </authorList>
    </citation>
    <scope>IDENTIFICATION</scope>
</reference>
<keyword evidence="3 6" id="KW-0853">WD repeat</keyword>
<evidence type="ECO:0000256" key="4">
    <source>
        <dbReference type="ARBA" id="ARBA00022737"/>
    </source>
</evidence>
<evidence type="ECO:0000259" key="9">
    <source>
        <dbReference type="Pfam" id="PF03920"/>
    </source>
</evidence>
<keyword evidence="5" id="KW-0539">Nucleus</keyword>
<dbReference type="GO" id="GO:0005634">
    <property type="term" value="C:nucleus"/>
    <property type="evidence" value="ECO:0007669"/>
    <property type="project" value="UniProtKB-SubCell"/>
</dbReference>
<dbReference type="PRINTS" id="PR01850">
    <property type="entry name" value="GROUCHOFAMLY"/>
</dbReference>
<dbReference type="InterPro" id="IPR015943">
    <property type="entry name" value="WD40/YVTN_repeat-like_dom_sf"/>
</dbReference>
<comment type="similarity">
    <text evidence="2">Belongs to the WD repeat Groucho/TLE family.</text>
</comment>
<evidence type="ECO:0000256" key="8">
    <source>
        <dbReference type="SAM" id="MobiDB-lite"/>
    </source>
</evidence>
<dbReference type="InterPro" id="IPR009146">
    <property type="entry name" value="Groucho_enhance"/>
</dbReference>
<evidence type="ECO:0000256" key="2">
    <source>
        <dbReference type="ARBA" id="ARBA00005969"/>
    </source>
</evidence>
<evidence type="ECO:0000256" key="1">
    <source>
        <dbReference type="ARBA" id="ARBA00004123"/>
    </source>
</evidence>
<feature type="repeat" description="WD" evidence="6">
    <location>
        <begin position="777"/>
        <end position="807"/>
    </location>
</feature>
<dbReference type="SMART" id="SM00320">
    <property type="entry name" value="WD40"/>
    <property type="match status" value="7"/>
</dbReference>
<feature type="compositionally biased region" description="Low complexity" evidence="8">
    <location>
        <begin position="166"/>
        <end position="181"/>
    </location>
</feature>
<sequence>MYTQNLRSVSPSESSGVVSSHFPSRSSLAYSLTILSVRDRLHRLRRYFFRLQIEVSSFITAKLFANPFDIIAPSNSKSATVAPPTANPFDLVDPASFFKLQQQFFGQQFPLPFGLPPDRATTPASAANSLANLERLTQTPFGVPNSTSTPLPGKGVPPNRKGSGFPSTPTTSNNTPAQQQPLVASGSDGRRSAATGPGNNSGPGGNANRMYQNRNNPNHGPQKYKQLYDAACDDWNQLSAQVNSLRHELDKVRAENEQHLRSQATVSESFYTLNLEVMRYTEITKRLTAAVNQFVPMLPHEHQAGAIAVVERAKNVTQQDIMMLQQQQQLGMLPGMFNGFGGPAGPFPPMMAAAFSGMKPEELAMIAKHPGMMMPPGMNAMMAMAAGQMPSVSAPGPPAGGHPGMGIEDVANRLSNRSGSGTPMKKPKLDPDADQNLEIDVQGDDAPATGSATNGVKKDGRESAQSHTSSRDSATPKSRNANPLGGMNFQGPADMTNFLAQMVNSGNRSGAAPAIDPRLLFNSPTNGKPAYSYHCRDGEQPRPFDFPDNALTESGLPKGLKKVFDLPQGEVVCAVTFAPTNDSVYTGGKGCVKLWDITSAEKAAAPISSLNVLTDQYIRSCKLFPEDSWILVGGEASKIVVYDVSRESTVAEFDTGSQACYALAVAPDSNMCFSCCADGKVMLWDVRMKQKIKALTGHTEGASCIDLSPDGNTFWTGGLDSTVRSWDIREQKEISKHSFENQVFSLGVSPTSPWVAVGCENTQVEVFNTNENEKYILHSHESCVLSLKFSKTGKYFVTTGKDNFVNVSRTPYGARLVRLTENASVLSCDISSDDKYLVTGSGEKKANVYKIEFND</sequence>
<evidence type="ECO:0000256" key="3">
    <source>
        <dbReference type="ARBA" id="ARBA00022574"/>
    </source>
</evidence>
<keyword evidence="10" id="KW-1185">Reference proteome</keyword>
<feature type="coiled-coil region" evidence="7">
    <location>
        <begin position="235"/>
        <end position="262"/>
    </location>
</feature>
<dbReference type="WBParaSite" id="Pan_g11230.t1">
    <property type="protein sequence ID" value="Pan_g11230.t1"/>
    <property type="gene ID" value="Pan_g11230"/>
</dbReference>
<dbReference type="AlphaFoldDB" id="A0A7E4UPI5"/>
<protein>
    <submittedName>
        <fullName evidence="11">TLE_N domain-containing protein</fullName>
    </submittedName>
</protein>
<dbReference type="Gene3D" id="2.130.10.10">
    <property type="entry name" value="YVTN repeat-like/Quinoprotein amine dehydrogenase"/>
    <property type="match status" value="1"/>
</dbReference>
<feature type="repeat" description="WD" evidence="6">
    <location>
        <begin position="695"/>
        <end position="736"/>
    </location>
</feature>
<keyword evidence="7" id="KW-0175">Coiled coil</keyword>
<feature type="domain" description="Groucho/TLE N-terminal Q-rich" evidence="9">
    <location>
        <begin position="228"/>
        <end position="329"/>
    </location>
</feature>
<reference evidence="10" key="1">
    <citation type="journal article" date="2013" name="Genetics">
        <title>The draft genome and transcriptome of Panagrellus redivivus are shaped by the harsh demands of a free-living lifestyle.</title>
        <authorList>
            <person name="Srinivasan J."/>
            <person name="Dillman A.R."/>
            <person name="Macchietto M.G."/>
            <person name="Heikkinen L."/>
            <person name="Lakso M."/>
            <person name="Fracchia K.M."/>
            <person name="Antoshechkin I."/>
            <person name="Mortazavi A."/>
            <person name="Wong G."/>
            <person name="Sternberg P.W."/>
        </authorList>
    </citation>
    <scope>NUCLEOTIDE SEQUENCE [LARGE SCALE GENOMIC DNA]</scope>
    <source>
        <strain evidence="10">MT8872</strain>
    </source>
</reference>
<dbReference type="GO" id="GO:0090090">
    <property type="term" value="P:negative regulation of canonical Wnt signaling pathway"/>
    <property type="evidence" value="ECO:0007669"/>
    <property type="project" value="TreeGrafter"/>
</dbReference>
<evidence type="ECO:0000313" key="10">
    <source>
        <dbReference type="Proteomes" id="UP000492821"/>
    </source>
</evidence>
<feature type="compositionally biased region" description="Polar residues" evidence="8">
    <location>
        <begin position="139"/>
        <end position="150"/>
    </location>
</feature>
<dbReference type="GO" id="GO:0005667">
    <property type="term" value="C:transcription regulator complex"/>
    <property type="evidence" value="ECO:0007669"/>
    <property type="project" value="TreeGrafter"/>
</dbReference>
<evidence type="ECO:0000256" key="5">
    <source>
        <dbReference type="ARBA" id="ARBA00023242"/>
    </source>
</evidence>
<dbReference type="PROSITE" id="PS50082">
    <property type="entry name" value="WD_REPEATS_2"/>
    <property type="match status" value="3"/>
</dbReference>
<dbReference type="PANTHER" id="PTHR10814">
    <property type="entry name" value="TRANSDUCIN-LIKE ENHANCER PROTEIN"/>
    <property type="match status" value="1"/>
</dbReference>
<comment type="subcellular location">
    <subcellularLocation>
        <location evidence="1">Nucleus</location>
    </subcellularLocation>
</comment>
<feature type="compositionally biased region" description="Polar residues" evidence="8">
    <location>
        <begin position="209"/>
        <end position="219"/>
    </location>
</feature>
<dbReference type="Pfam" id="PF03920">
    <property type="entry name" value="TLE_N"/>
    <property type="match status" value="1"/>
</dbReference>
<proteinExistence type="inferred from homology"/>
<feature type="region of interest" description="Disordered" evidence="8">
    <location>
        <begin position="1"/>
        <end position="22"/>
    </location>
</feature>
<dbReference type="InterPro" id="IPR019775">
    <property type="entry name" value="WD40_repeat_CS"/>
</dbReference>